<organism evidence="10 11">
    <name type="scientific">Calycina marina</name>
    <dbReference type="NCBI Taxonomy" id="1763456"/>
    <lineage>
        <taxon>Eukaryota</taxon>
        <taxon>Fungi</taxon>
        <taxon>Dikarya</taxon>
        <taxon>Ascomycota</taxon>
        <taxon>Pezizomycotina</taxon>
        <taxon>Leotiomycetes</taxon>
        <taxon>Helotiales</taxon>
        <taxon>Pezizellaceae</taxon>
        <taxon>Calycina</taxon>
    </lineage>
</organism>
<accession>A0A9P8CCE5</accession>
<evidence type="ECO:0000256" key="5">
    <source>
        <dbReference type="ARBA" id="ARBA00022833"/>
    </source>
</evidence>
<dbReference type="GO" id="GO:0000981">
    <property type="term" value="F:DNA-binding transcription factor activity, RNA polymerase II-specific"/>
    <property type="evidence" value="ECO:0007669"/>
    <property type="project" value="InterPro"/>
</dbReference>
<dbReference type="GO" id="GO:0000978">
    <property type="term" value="F:RNA polymerase II cis-regulatory region sequence-specific DNA binding"/>
    <property type="evidence" value="ECO:0007669"/>
    <property type="project" value="InterPro"/>
</dbReference>
<keyword evidence="11" id="KW-1185">Reference proteome</keyword>
<dbReference type="PANTHER" id="PTHR40626:SF3">
    <property type="entry name" value="TRANSCRIPTION FACTOR WITH C2H2 AND ZN(2)-CYS(6) DNA BINDING DOMAIN (EUROFUNG)-RELATED"/>
    <property type="match status" value="1"/>
</dbReference>
<comment type="subcellular location">
    <subcellularLocation>
        <location evidence="1">Nucleus</location>
    </subcellularLocation>
</comment>
<evidence type="ECO:0000259" key="8">
    <source>
        <dbReference type="PROSITE" id="PS50048"/>
    </source>
</evidence>
<evidence type="ECO:0000256" key="1">
    <source>
        <dbReference type="ARBA" id="ARBA00004123"/>
    </source>
</evidence>
<dbReference type="EMBL" id="MU254190">
    <property type="protein sequence ID" value="KAG9241572.1"/>
    <property type="molecule type" value="Genomic_DNA"/>
</dbReference>
<gene>
    <name evidence="10" type="ORF">BJ878DRAFT_536451</name>
</gene>
<dbReference type="PROSITE" id="PS00463">
    <property type="entry name" value="ZN2_CY6_FUNGAL_1"/>
    <property type="match status" value="1"/>
</dbReference>
<protein>
    <submittedName>
        <fullName evidence="10">Uncharacterized protein</fullName>
    </submittedName>
</protein>
<dbReference type="SMART" id="SM00355">
    <property type="entry name" value="ZnF_C2H2"/>
    <property type="match status" value="2"/>
</dbReference>
<comment type="caution">
    <text evidence="10">The sequence shown here is derived from an EMBL/GenBank/DDBJ whole genome shotgun (WGS) entry which is preliminary data.</text>
</comment>
<dbReference type="AlphaFoldDB" id="A0A9P8CCE5"/>
<dbReference type="InterPro" id="IPR007219">
    <property type="entry name" value="XnlR_reg_dom"/>
</dbReference>
<evidence type="ECO:0000313" key="10">
    <source>
        <dbReference type="EMBL" id="KAG9241572.1"/>
    </source>
</evidence>
<dbReference type="FunFam" id="3.30.160.60:FF:000100">
    <property type="entry name" value="Zinc finger 45-like"/>
    <property type="match status" value="1"/>
</dbReference>
<dbReference type="Gene3D" id="4.10.240.10">
    <property type="entry name" value="Zn(2)-C6 fungal-type DNA-binding domain"/>
    <property type="match status" value="1"/>
</dbReference>
<proteinExistence type="predicted"/>
<dbReference type="CDD" id="cd12148">
    <property type="entry name" value="fungal_TF_MHR"/>
    <property type="match status" value="1"/>
</dbReference>
<evidence type="ECO:0000256" key="6">
    <source>
        <dbReference type="ARBA" id="ARBA00023242"/>
    </source>
</evidence>
<evidence type="ECO:0000256" key="3">
    <source>
        <dbReference type="ARBA" id="ARBA00022737"/>
    </source>
</evidence>
<evidence type="ECO:0000256" key="4">
    <source>
        <dbReference type="ARBA" id="ARBA00022771"/>
    </source>
</evidence>
<dbReference type="InterPro" id="IPR001138">
    <property type="entry name" value="Zn2Cys6_DnaBD"/>
</dbReference>
<feature type="domain" description="C2H2-type" evidence="9">
    <location>
        <begin position="7"/>
        <end position="34"/>
    </location>
</feature>
<dbReference type="Pfam" id="PF00172">
    <property type="entry name" value="Zn_clus"/>
    <property type="match status" value="1"/>
</dbReference>
<dbReference type="GO" id="GO:0008270">
    <property type="term" value="F:zinc ion binding"/>
    <property type="evidence" value="ECO:0007669"/>
    <property type="project" value="UniProtKB-KW"/>
</dbReference>
<evidence type="ECO:0000256" key="7">
    <source>
        <dbReference type="PROSITE-ProRule" id="PRU00042"/>
    </source>
</evidence>
<dbReference type="PROSITE" id="PS50157">
    <property type="entry name" value="ZINC_FINGER_C2H2_2"/>
    <property type="match status" value="2"/>
</dbReference>
<dbReference type="PROSITE" id="PS50048">
    <property type="entry name" value="ZN2_CY6_FUNGAL_2"/>
    <property type="match status" value="1"/>
</dbReference>
<keyword evidence="5" id="KW-0862">Zinc</keyword>
<keyword evidence="4 7" id="KW-0863">Zinc-finger</keyword>
<evidence type="ECO:0000313" key="11">
    <source>
        <dbReference type="Proteomes" id="UP000887226"/>
    </source>
</evidence>
<dbReference type="PANTHER" id="PTHR40626">
    <property type="entry name" value="MIP31509P"/>
    <property type="match status" value="1"/>
</dbReference>
<sequence>MEAQSLSTCNQCGKKFRRKAHLLRHQQQHSGDRPYSCRFCAKTFKRSDVLRDHFSRCESRGTSAIPSSLERGRKRHACNECSRLKVKCDNNVPCRKCQEFGRTCVKSRSAAISSPETPGSTTVAQDMGGSDRNSIGFLLNRPSDADFIREFPKDVTLSPQPHSASSARFSQLVALRNGYEPVGAMSSTSVPPYDEYGQSMGPDIDVFLRNLEFDNFERQTHNYDMRGDNILMMPGPDGLLDPNAMEPRAFEIREKLVYSAQTLHQANMLPKELVDAIGTVTGVNMLKWIKLYFKHWHHHGPIVHEPTFNSCTSAIPLVLALMSLGGMYSADESDIAQLRLLLDIVEHYIYSVPSISDEYDLPDRTYIRPGEGAPLEWQRCQLEELQGAYLICILQYWTGNTIARTRIRQQRFTRVVAIMHHLEMQTAQHSPNYVINDQQSFNYWILKESYIRTATIATMLDNAFGVFNNVSPRFQWAEIDLAFPSDDQFFKIANYEQLIIAQRFPSRKMKIKDAFMSLFTSAQSADYNLRVLKEGHLTALDLQMLIHFLYTHIWGSLYNNPLLHLPQQSLSTVVSPFKIAMLNWKTIWDDTRSRFPESEWNKLGFQRTAETCYDTVMMLVNVWERKGGRFPPMPSDCAKGDHLKRLLSY</sequence>
<dbReference type="PROSITE" id="PS00028">
    <property type="entry name" value="ZINC_FINGER_C2H2_1"/>
    <property type="match status" value="1"/>
</dbReference>
<feature type="domain" description="Zn(2)-C6 fungal-type" evidence="8">
    <location>
        <begin position="77"/>
        <end position="106"/>
    </location>
</feature>
<evidence type="ECO:0000259" key="9">
    <source>
        <dbReference type="PROSITE" id="PS50157"/>
    </source>
</evidence>
<dbReference type="InterPro" id="IPR036236">
    <property type="entry name" value="Znf_C2H2_sf"/>
</dbReference>
<evidence type="ECO:0000256" key="2">
    <source>
        <dbReference type="ARBA" id="ARBA00022723"/>
    </source>
</evidence>
<dbReference type="InterPro" id="IPR051059">
    <property type="entry name" value="VerF-like"/>
</dbReference>
<dbReference type="GO" id="GO:0005634">
    <property type="term" value="C:nucleus"/>
    <property type="evidence" value="ECO:0007669"/>
    <property type="project" value="UniProtKB-SubCell"/>
</dbReference>
<dbReference type="SUPFAM" id="SSF57667">
    <property type="entry name" value="beta-beta-alpha zinc fingers"/>
    <property type="match status" value="1"/>
</dbReference>
<dbReference type="GO" id="GO:0006351">
    <property type="term" value="P:DNA-templated transcription"/>
    <property type="evidence" value="ECO:0007669"/>
    <property type="project" value="InterPro"/>
</dbReference>
<dbReference type="Gene3D" id="3.30.160.60">
    <property type="entry name" value="Classic Zinc Finger"/>
    <property type="match status" value="2"/>
</dbReference>
<dbReference type="Proteomes" id="UP000887226">
    <property type="component" value="Unassembled WGS sequence"/>
</dbReference>
<reference evidence="10" key="1">
    <citation type="journal article" date="2021" name="IMA Fungus">
        <title>Genomic characterization of three marine fungi, including Emericellopsis atlantica sp. nov. with signatures of a generalist lifestyle and marine biomass degradation.</title>
        <authorList>
            <person name="Hagestad O.C."/>
            <person name="Hou L."/>
            <person name="Andersen J.H."/>
            <person name="Hansen E.H."/>
            <person name="Altermark B."/>
            <person name="Li C."/>
            <person name="Kuhnert E."/>
            <person name="Cox R.J."/>
            <person name="Crous P.W."/>
            <person name="Spatafora J.W."/>
            <person name="Lail K."/>
            <person name="Amirebrahimi M."/>
            <person name="Lipzen A."/>
            <person name="Pangilinan J."/>
            <person name="Andreopoulos W."/>
            <person name="Hayes R.D."/>
            <person name="Ng V."/>
            <person name="Grigoriev I.V."/>
            <person name="Jackson S.A."/>
            <person name="Sutton T.D.S."/>
            <person name="Dobson A.D.W."/>
            <person name="Rama T."/>
        </authorList>
    </citation>
    <scope>NUCLEOTIDE SEQUENCE</scope>
    <source>
        <strain evidence="10">TRa3180A</strain>
    </source>
</reference>
<dbReference type="InterPro" id="IPR013087">
    <property type="entry name" value="Znf_C2H2_type"/>
</dbReference>
<dbReference type="GO" id="GO:0000785">
    <property type="term" value="C:chromatin"/>
    <property type="evidence" value="ECO:0007669"/>
    <property type="project" value="TreeGrafter"/>
</dbReference>
<dbReference type="SUPFAM" id="SSF57701">
    <property type="entry name" value="Zn2/Cys6 DNA-binding domain"/>
    <property type="match status" value="1"/>
</dbReference>
<keyword evidence="2" id="KW-0479">Metal-binding</keyword>
<name>A0A9P8CCE5_9HELO</name>
<dbReference type="OrthoDB" id="10018191at2759"/>
<feature type="domain" description="C2H2-type" evidence="9">
    <location>
        <begin position="35"/>
        <end position="53"/>
    </location>
</feature>
<dbReference type="CDD" id="cd00067">
    <property type="entry name" value="GAL4"/>
    <property type="match status" value="1"/>
</dbReference>
<keyword evidence="3" id="KW-0677">Repeat</keyword>
<dbReference type="Pfam" id="PF04082">
    <property type="entry name" value="Fungal_trans"/>
    <property type="match status" value="1"/>
</dbReference>
<dbReference type="SMART" id="SM00066">
    <property type="entry name" value="GAL4"/>
    <property type="match status" value="1"/>
</dbReference>
<keyword evidence="6" id="KW-0539">Nucleus</keyword>
<dbReference type="InterPro" id="IPR036864">
    <property type="entry name" value="Zn2-C6_fun-type_DNA-bd_sf"/>
</dbReference>